<protein>
    <recommendedName>
        <fullName evidence="3">CopG family transcriptional regulator</fullName>
    </recommendedName>
</protein>
<reference evidence="1 2" key="2">
    <citation type="submission" date="2018-03" db="EMBL/GenBank/DDBJ databases">
        <title>The ancient ancestry and fast evolution of plastids.</title>
        <authorList>
            <person name="Moore K.R."/>
            <person name="Magnabosco C."/>
            <person name="Momper L."/>
            <person name="Gold D.A."/>
            <person name="Bosak T."/>
            <person name="Fournier G.P."/>
        </authorList>
    </citation>
    <scope>NUCLEOTIDE SEQUENCE [LARGE SCALE GENOMIC DNA]</scope>
    <source>
        <strain evidence="1 2">ULC007</strain>
    </source>
</reference>
<organism evidence="1 2">
    <name type="scientific">Phormidesmis priestleyi ULC007</name>
    <dbReference type="NCBI Taxonomy" id="1920490"/>
    <lineage>
        <taxon>Bacteria</taxon>
        <taxon>Bacillati</taxon>
        <taxon>Cyanobacteriota</taxon>
        <taxon>Cyanophyceae</taxon>
        <taxon>Leptolyngbyales</taxon>
        <taxon>Leptolyngbyaceae</taxon>
        <taxon>Phormidesmis</taxon>
    </lineage>
</organism>
<gene>
    <name evidence="1" type="ORF">C7B65_16955</name>
</gene>
<evidence type="ECO:0000313" key="1">
    <source>
        <dbReference type="EMBL" id="PSB18037.1"/>
    </source>
</evidence>
<dbReference type="OrthoDB" id="565210at2"/>
<proteinExistence type="predicted"/>
<dbReference type="EMBL" id="PVWG01000021">
    <property type="protein sequence ID" value="PSB18037.1"/>
    <property type="molecule type" value="Genomic_DNA"/>
</dbReference>
<sequence>MNTQPITLQLPIGLLAQAQAIAGSPEDLQNFLIQAIEHEIERCQSAPRMGFWEGVERLRAEMQAEGIEIDPDEIWGDVRDRSPGRDINL</sequence>
<dbReference type="AlphaFoldDB" id="A0A2T1DC49"/>
<keyword evidence="2" id="KW-1185">Reference proteome</keyword>
<comment type="caution">
    <text evidence="1">The sequence shown here is derived from an EMBL/GenBank/DDBJ whole genome shotgun (WGS) entry which is preliminary data.</text>
</comment>
<evidence type="ECO:0008006" key="3">
    <source>
        <dbReference type="Google" id="ProtNLM"/>
    </source>
</evidence>
<accession>A0A2T1DC49</accession>
<name>A0A2T1DC49_9CYAN</name>
<dbReference type="Proteomes" id="UP000238634">
    <property type="component" value="Unassembled WGS sequence"/>
</dbReference>
<dbReference type="RefSeq" id="WP_073073571.1">
    <property type="nucleotide sequence ID" value="NZ_MPPI01000023.1"/>
</dbReference>
<evidence type="ECO:0000313" key="2">
    <source>
        <dbReference type="Proteomes" id="UP000238634"/>
    </source>
</evidence>
<reference evidence="1 2" key="1">
    <citation type="submission" date="2018-02" db="EMBL/GenBank/DDBJ databases">
        <authorList>
            <person name="Cohen D.B."/>
            <person name="Kent A.D."/>
        </authorList>
    </citation>
    <scope>NUCLEOTIDE SEQUENCE [LARGE SCALE GENOMIC DNA]</scope>
    <source>
        <strain evidence="1 2">ULC007</strain>
    </source>
</reference>